<evidence type="ECO:0000259" key="4">
    <source>
        <dbReference type="PROSITE" id="PS50975"/>
    </source>
</evidence>
<dbReference type="GO" id="GO:0008716">
    <property type="term" value="F:D-alanine-D-alanine ligase activity"/>
    <property type="evidence" value="ECO:0007669"/>
    <property type="project" value="InterPro"/>
</dbReference>
<dbReference type="KEGG" id="mbd:MEBOL_002444"/>
<dbReference type="PROSITE" id="PS50975">
    <property type="entry name" value="ATP_GRASP"/>
    <property type="match status" value="1"/>
</dbReference>
<evidence type="ECO:0000256" key="2">
    <source>
        <dbReference type="ARBA" id="ARBA00022598"/>
    </source>
</evidence>
<dbReference type="PANTHER" id="PTHR23132">
    <property type="entry name" value="D-ALANINE--D-ALANINE LIGASE"/>
    <property type="match status" value="1"/>
</dbReference>
<accession>A0A250IB70</accession>
<dbReference type="GO" id="GO:0005524">
    <property type="term" value="F:ATP binding"/>
    <property type="evidence" value="ECO:0007669"/>
    <property type="project" value="UniProtKB-UniRule"/>
</dbReference>
<dbReference type="AlphaFoldDB" id="A0A250IB70"/>
<dbReference type="Proteomes" id="UP000217289">
    <property type="component" value="Chromosome"/>
</dbReference>
<evidence type="ECO:0000256" key="1">
    <source>
        <dbReference type="ARBA" id="ARBA00010871"/>
    </source>
</evidence>
<organism evidence="5 6">
    <name type="scientific">Melittangium boletus DSM 14713</name>
    <dbReference type="NCBI Taxonomy" id="1294270"/>
    <lineage>
        <taxon>Bacteria</taxon>
        <taxon>Pseudomonadati</taxon>
        <taxon>Myxococcota</taxon>
        <taxon>Myxococcia</taxon>
        <taxon>Myxococcales</taxon>
        <taxon>Cystobacterineae</taxon>
        <taxon>Archangiaceae</taxon>
        <taxon>Melittangium</taxon>
    </lineage>
</organism>
<comment type="similarity">
    <text evidence="1">Belongs to the D-alanine--D-alanine ligase family.</text>
</comment>
<dbReference type="Pfam" id="PF07478">
    <property type="entry name" value="Dala_Dala_lig_C"/>
    <property type="match status" value="1"/>
</dbReference>
<dbReference type="InterPro" id="IPR011761">
    <property type="entry name" value="ATP-grasp"/>
</dbReference>
<feature type="domain" description="ATP-grasp" evidence="4">
    <location>
        <begin position="104"/>
        <end position="309"/>
    </location>
</feature>
<dbReference type="SUPFAM" id="SSF56059">
    <property type="entry name" value="Glutathione synthetase ATP-binding domain-like"/>
    <property type="match status" value="1"/>
</dbReference>
<reference evidence="5 6" key="1">
    <citation type="submission" date="2017-06" db="EMBL/GenBank/DDBJ databases">
        <authorList>
            <person name="Kim H.J."/>
            <person name="Triplett B.A."/>
        </authorList>
    </citation>
    <scope>NUCLEOTIDE SEQUENCE [LARGE SCALE GENOMIC DNA]</scope>
    <source>
        <strain evidence="5 6">DSM 14713</strain>
    </source>
</reference>
<dbReference type="Gene3D" id="3.30.470.20">
    <property type="entry name" value="ATP-grasp fold, B domain"/>
    <property type="match status" value="1"/>
</dbReference>
<name>A0A250IB70_9BACT</name>
<dbReference type="PANTHER" id="PTHR23132:SF23">
    <property type="entry name" value="D-ALANINE--D-ALANINE LIGASE B"/>
    <property type="match status" value="1"/>
</dbReference>
<proteinExistence type="inferred from homology"/>
<evidence type="ECO:0000313" key="5">
    <source>
        <dbReference type="EMBL" id="ATB28995.1"/>
    </source>
</evidence>
<keyword evidence="6" id="KW-1185">Reference proteome</keyword>
<keyword evidence="3" id="KW-0547">Nucleotide-binding</keyword>
<dbReference type="InterPro" id="IPR011095">
    <property type="entry name" value="Dala_Dala_lig_C"/>
</dbReference>
<keyword evidence="3" id="KW-0067">ATP-binding</keyword>
<dbReference type="RefSeq" id="WP_095977621.1">
    <property type="nucleotide sequence ID" value="NZ_CP022163.1"/>
</dbReference>
<dbReference type="EMBL" id="CP022163">
    <property type="protein sequence ID" value="ATB28995.1"/>
    <property type="molecule type" value="Genomic_DNA"/>
</dbReference>
<sequence length="322" mass="35893">MRICTLISSYEDSTSPYKDIDPYPEPARWMPEHTWTRALLTRANAEATLERLEGEGFDVFVNLCDGAPEEDIAGVEVIEHLSRRGLAFTGADARFYSMSREAFKQAYDQAGVPSPGHVFVSDVAAAERAAERLRFPLFVKPTSGYASVGIEKDSRVDTRQALVDRVARTAARFGGALIEEFIAGREFTILVSEPPPGARRPVVHTPVEVRFPPEEAFKHFELKWTGYQAMDMVPVTDEDLVARLRELGERTFLATKARGYCRCDVRMNGEGELFMLDCNANPGVFYPPDAFGSADFILSLQPEGHRTFLTHIIEGALRAARP</sequence>
<dbReference type="GO" id="GO:0046872">
    <property type="term" value="F:metal ion binding"/>
    <property type="evidence" value="ECO:0007669"/>
    <property type="project" value="InterPro"/>
</dbReference>
<gene>
    <name evidence="5" type="ORF">MEBOL_002444</name>
</gene>
<evidence type="ECO:0000256" key="3">
    <source>
        <dbReference type="PROSITE-ProRule" id="PRU00409"/>
    </source>
</evidence>
<keyword evidence="2" id="KW-0436">Ligase</keyword>
<dbReference type="OrthoDB" id="9813261at2"/>
<evidence type="ECO:0000313" key="6">
    <source>
        <dbReference type="Proteomes" id="UP000217289"/>
    </source>
</evidence>
<protein>
    <recommendedName>
        <fullName evidence="4">ATP-grasp domain-containing protein</fullName>
    </recommendedName>
</protein>